<name>A3UA27_CROAH</name>
<evidence type="ECO:0000313" key="2">
    <source>
        <dbReference type="Proteomes" id="UP000002297"/>
    </source>
</evidence>
<sequence length="64" mass="7590">MVLIKYIMNSVIALFSETLNLLVYKDSLAKIFKVEILSKLELTRREFSDKQLVIKNIAIKYYYN</sequence>
<protein>
    <submittedName>
        <fullName evidence="1">Uncharacterized protein</fullName>
    </submittedName>
</protein>
<evidence type="ECO:0000313" key="1">
    <source>
        <dbReference type="EMBL" id="EAP86663.1"/>
    </source>
</evidence>
<dbReference type="HOGENOM" id="CLU_2860169_0_0_10"/>
<reference evidence="1 2" key="1">
    <citation type="journal article" date="2010" name="J. Bacteriol.">
        <title>The complete genome sequence of Croceibacter atlanticus HTCC2559T.</title>
        <authorList>
            <person name="Oh H.M."/>
            <person name="Kang I."/>
            <person name="Ferriera S."/>
            <person name="Giovannoni S.J."/>
            <person name="Cho J.C."/>
        </authorList>
    </citation>
    <scope>NUCLEOTIDE SEQUENCE [LARGE SCALE GENOMIC DNA]</scope>
    <source>
        <strain evidence="2">ATCC BAA-628 / HTCC2559 / KCTC 12090</strain>
    </source>
</reference>
<gene>
    <name evidence="1" type="ordered locus">CA2559_11523</name>
</gene>
<dbReference type="Proteomes" id="UP000002297">
    <property type="component" value="Chromosome"/>
</dbReference>
<dbReference type="KEGG" id="cat:CA2559_11523"/>
<organism evidence="1 2">
    <name type="scientific">Croceibacter atlanticus (strain ATCC BAA-628 / JCM 21780 / CIP 108009 / IAM 15332 / KCTC 12090 / HTCC2559)</name>
    <dbReference type="NCBI Taxonomy" id="216432"/>
    <lineage>
        <taxon>Bacteria</taxon>
        <taxon>Pseudomonadati</taxon>
        <taxon>Bacteroidota</taxon>
        <taxon>Flavobacteriia</taxon>
        <taxon>Flavobacteriales</taxon>
        <taxon>Flavobacteriaceae</taxon>
        <taxon>Croceibacter</taxon>
    </lineage>
</organism>
<keyword evidence="2" id="KW-1185">Reference proteome</keyword>
<dbReference type="AlphaFoldDB" id="A3UA27"/>
<dbReference type="EMBL" id="CP002046">
    <property type="protein sequence ID" value="EAP86663.1"/>
    <property type="molecule type" value="Genomic_DNA"/>
</dbReference>
<proteinExistence type="predicted"/>
<accession>A3UA27</accession>
<dbReference type="STRING" id="216432.CA2559_11523"/>